<dbReference type="AlphaFoldDB" id="A0AAV4BYI3"/>
<name>A0AAV4BYI3_9GAST</name>
<keyword evidence="2" id="KW-1185">Reference proteome</keyword>
<proteinExistence type="predicted"/>
<comment type="caution">
    <text evidence="1">The sequence shown here is derived from an EMBL/GenBank/DDBJ whole genome shotgun (WGS) entry which is preliminary data.</text>
</comment>
<dbReference type="EMBL" id="BLXT01005610">
    <property type="protein sequence ID" value="GFO24288.1"/>
    <property type="molecule type" value="Genomic_DNA"/>
</dbReference>
<dbReference type="Proteomes" id="UP000735302">
    <property type="component" value="Unassembled WGS sequence"/>
</dbReference>
<sequence length="113" mass="12769">MLTDSAADRVFGLISDSTGCPLTNRDIFHPRIFFTVFRPGPSCFSSLVRHQRRIDLGVFSTNDRQYPTNRVMCASSRHYRWNPMESLGIPRKPFGGITNQRAFEGFLGIPGDS</sequence>
<organism evidence="1 2">
    <name type="scientific">Plakobranchus ocellatus</name>
    <dbReference type="NCBI Taxonomy" id="259542"/>
    <lineage>
        <taxon>Eukaryota</taxon>
        <taxon>Metazoa</taxon>
        <taxon>Spiralia</taxon>
        <taxon>Lophotrochozoa</taxon>
        <taxon>Mollusca</taxon>
        <taxon>Gastropoda</taxon>
        <taxon>Heterobranchia</taxon>
        <taxon>Euthyneura</taxon>
        <taxon>Panpulmonata</taxon>
        <taxon>Sacoglossa</taxon>
        <taxon>Placobranchoidea</taxon>
        <taxon>Plakobranchidae</taxon>
        <taxon>Plakobranchus</taxon>
    </lineage>
</organism>
<protein>
    <submittedName>
        <fullName evidence="1">Uncharacterized protein</fullName>
    </submittedName>
</protein>
<evidence type="ECO:0000313" key="1">
    <source>
        <dbReference type="EMBL" id="GFO24288.1"/>
    </source>
</evidence>
<accession>A0AAV4BYI3</accession>
<gene>
    <name evidence="1" type="ORF">PoB_005079300</name>
</gene>
<evidence type="ECO:0000313" key="2">
    <source>
        <dbReference type="Proteomes" id="UP000735302"/>
    </source>
</evidence>
<reference evidence="1 2" key="1">
    <citation type="journal article" date="2021" name="Elife">
        <title>Chloroplast acquisition without the gene transfer in kleptoplastic sea slugs, Plakobranchus ocellatus.</title>
        <authorList>
            <person name="Maeda T."/>
            <person name="Takahashi S."/>
            <person name="Yoshida T."/>
            <person name="Shimamura S."/>
            <person name="Takaki Y."/>
            <person name="Nagai Y."/>
            <person name="Toyoda A."/>
            <person name="Suzuki Y."/>
            <person name="Arimoto A."/>
            <person name="Ishii H."/>
            <person name="Satoh N."/>
            <person name="Nishiyama T."/>
            <person name="Hasebe M."/>
            <person name="Maruyama T."/>
            <person name="Minagawa J."/>
            <person name="Obokata J."/>
            <person name="Shigenobu S."/>
        </authorList>
    </citation>
    <scope>NUCLEOTIDE SEQUENCE [LARGE SCALE GENOMIC DNA]</scope>
</reference>